<dbReference type="Pfam" id="PF00266">
    <property type="entry name" value="Aminotran_5"/>
    <property type="match status" value="1"/>
</dbReference>
<dbReference type="InterPro" id="IPR015421">
    <property type="entry name" value="PyrdxlP-dep_Trfase_major"/>
</dbReference>
<accession>A0AAV9GR29</accession>
<evidence type="ECO:0000259" key="3">
    <source>
        <dbReference type="Pfam" id="PF00266"/>
    </source>
</evidence>
<dbReference type="AlphaFoldDB" id="A0AAV9GR29"/>
<keyword evidence="1" id="KW-0663">Pyridoxal phosphate</keyword>
<proteinExistence type="predicted"/>
<dbReference type="InterPro" id="IPR015424">
    <property type="entry name" value="PyrdxlP-dep_Trfase"/>
</dbReference>
<feature type="region of interest" description="Disordered" evidence="2">
    <location>
        <begin position="1"/>
        <end position="21"/>
    </location>
</feature>
<dbReference type="EMBL" id="MU865935">
    <property type="protein sequence ID" value="KAK4449788.1"/>
    <property type="molecule type" value="Genomic_DNA"/>
</dbReference>
<keyword evidence="5" id="KW-1185">Reference proteome</keyword>
<protein>
    <submittedName>
        <fullName evidence="4">L-cysteine desulfhydrase</fullName>
    </submittedName>
</protein>
<dbReference type="SUPFAM" id="SSF53383">
    <property type="entry name" value="PLP-dependent transferases"/>
    <property type="match status" value="1"/>
</dbReference>
<dbReference type="PANTHER" id="PTHR43092">
    <property type="entry name" value="L-CYSTEINE DESULFHYDRASE"/>
    <property type="match status" value="1"/>
</dbReference>
<dbReference type="Proteomes" id="UP001321760">
    <property type="component" value="Unassembled WGS sequence"/>
</dbReference>
<evidence type="ECO:0000256" key="1">
    <source>
        <dbReference type="ARBA" id="ARBA00022898"/>
    </source>
</evidence>
<gene>
    <name evidence="4" type="ORF">QBC34DRAFT_448543</name>
</gene>
<evidence type="ECO:0000313" key="4">
    <source>
        <dbReference type="EMBL" id="KAK4449788.1"/>
    </source>
</evidence>
<dbReference type="InterPro" id="IPR000192">
    <property type="entry name" value="Aminotrans_V_dom"/>
</dbReference>
<dbReference type="PANTHER" id="PTHR43092:SF2">
    <property type="entry name" value="HERCYNYLCYSTEINE SULFOXIDE LYASE"/>
    <property type="match status" value="1"/>
</dbReference>
<reference evidence="4" key="1">
    <citation type="journal article" date="2023" name="Mol. Phylogenet. Evol.">
        <title>Genome-scale phylogeny and comparative genomics of the fungal order Sordariales.</title>
        <authorList>
            <person name="Hensen N."/>
            <person name="Bonometti L."/>
            <person name="Westerberg I."/>
            <person name="Brannstrom I.O."/>
            <person name="Guillou S."/>
            <person name="Cros-Aarteil S."/>
            <person name="Calhoun S."/>
            <person name="Haridas S."/>
            <person name="Kuo A."/>
            <person name="Mondo S."/>
            <person name="Pangilinan J."/>
            <person name="Riley R."/>
            <person name="LaButti K."/>
            <person name="Andreopoulos B."/>
            <person name="Lipzen A."/>
            <person name="Chen C."/>
            <person name="Yan M."/>
            <person name="Daum C."/>
            <person name="Ng V."/>
            <person name="Clum A."/>
            <person name="Steindorff A."/>
            <person name="Ohm R.A."/>
            <person name="Martin F."/>
            <person name="Silar P."/>
            <person name="Natvig D.O."/>
            <person name="Lalanne C."/>
            <person name="Gautier V."/>
            <person name="Ament-Velasquez S.L."/>
            <person name="Kruys A."/>
            <person name="Hutchinson M.I."/>
            <person name="Powell A.J."/>
            <person name="Barry K."/>
            <person name="Miller A.N."/>
            <person name="Grigoriev I.V."/>
            <person name="Debuchy R."/>
            <person name="Gladieux P."/>
            <person name="Hiltunen Thoren M."/>
            <person name="Johannesson H."/>
        </authorList>
    </citation>
    <scope>NUCLEOTIDE SEQUENCE</scope>
    <source>
        <strain evidence="4">PSN243</strain>
    </source>
</reference>
<organism evidence="4 5">
    <name type="scientific">Podospora aff. communis PSN243</name>
    <dbReference type="NCBI Taxonomy" id="3040156"/>
    <lineage>
        <taxon>Eukaryota</taxon>
        <taxon>Fungi</taxon>
        <taxon>Dikarya</taxon>
        <taxon>Ascomycota</taxon>
        <taxon>Pezizomycotina</taxon>
        <taxon>Sordariomycetes</taxon>
        <taxon>Sordariomycetidae</taxon>
        <taxon>Sordariales</taxon>
        <taxon>Podosporaceae</taxon>
        <taxon>Podospora</taxon>
    </lineage>
</organism>
<evidence type="ECO:0000313" key="5">
    <source>
        <dbReference type="Proteomes" id="UP001321760"/>
    </source>
</evidence>
<sequence>MVASTDNLAVRPKGAPENATQKTDDIVAWGKGLREQHFNLFDPNYRNLNHGSFGTIPRAIQAKLRDYQDQAEARPDPFVRYKEKELLDESRAAVAKVLNAPVDTVVFLSNATLGVNTVLRNLSWADDNKDQVLYFDTIYGACAKTVDYIIETTFGHVSSRCIPLTYPCSDDDVLAAFTREVAASRAAGYRPKLCIFDVVSSLPGIRFPFEALTAACKEANILSCIDGAQGIGMVPLDLTAVDPDFFVSNCHKWLHVPRGCAVFYVPLRNQALIRSTLPTSHGFVPANACGNRINPLPPNGKSVFVNAFEFVGTLDNAPYLCVKDSIRWREEVLGGEKPIMEYQERLAREGGKKVAEFLGTKVLENEQGTLGRCAMVNVGLPIAVQGNGTGLEQGKARDADADGLPGVVPRGDEGVVTNWIQKRLIEEYGTFVALFVYRGRWWARLSAQVYLGVEDFEWVGKPLKDLCERVARGEYKSG</sequence>
<evidence type="ECO:0000256" key="2">
    <source>
        <dbReference type="SAM" id="MobiDB-lite"/>
    </source>
</evidence>
<name>A0AAV9GR29_9PEZI</name>
<comment type="caution">
    <text evidence="4">The sequence shown here is derived from an EMBL/GenBank/DDBJ whole genome shotgun (WGS) entry which is preliminary data.</text>
</comment>
<feature type="domain" description="Aminotransferase class V" evidence="3">
    <location>
        <begin position="84"/>
        <end position="270"/>
    </location>
</feature>
<dbReference type="Gene3D" id="3.40.640.10">
    <property type="entry name" value="Type I PLP-dependent aspartate aminotransferase-like (Major domain)"/>
    <property type="match status" value="1"/>
</dbReference>
<reference evidence="4" key="2">
    <citation type="submission" date="2023-05" db="EMBL/GenBank/DDBJ databases">
        <authorList>
            <consortium name="Lawrence Berkeley National Laboratory"/>
            <person name="Steindorff A."/>
            <person name="Hensen N."/>
            <person name="Bonometti L."/>
            <person name="Westerberg I."/>
            <person name="Brannstrom I.O."/>
            <person name="Guillou S."/>
            <person name="Cros-Aarteil S."/>
            <person name="Calhoun S."/>
            <person name="Haridas S."/>
            <person name="Kuo A."/>
            <person name="Mondo S."/>
            <person name="Pangilinan J."/>
            <person name="Riley R."/>
            <person name="Labutti K."/>
            <person name="Andreopoulos B."/>
            <person name="Lipzen A."/>
            <person name="Chen C."/>
            <person name="Yanf M."/>
            <person name="Daum C."/>
            <person name="Ng V."/>
            <person name="Clum A."/>
            <person name="Ohm R."/>
            <person name="Martin F."/>
            <person name="Silar P."/>
            <person name="Natvig D."/>
            <person name="Lalanne C."/>
            <person name="Gautier V."/>
            <person name="Ament-Velasquez S.L."/>
            <person name="Kruys A."/>
            <person name="Hutchinson M.I."/>
            <person name="Powell A.J."/>
            <person name="Barry K."/>
            <person name="Miller A.N."/>
            <person name="Grigoriev I.V."/>
            <person name="Debuchy R."/>
            <person name="Gladieux P."/>
            <person name="Thoren M.H."/>
            <person name="Johannesson H."/>
        </authorList>
    </citation>
    <scope>NUCLEOTIDE SEQUENCE</scope>
    <source>
        <strain evidence="4">PSN243</strain>
    </source>
</reference>